<accession>A0ABW0BE67</accession>
<comment type="caution">
    <text evidence="2">The sequence shown here is derived from an EMBL/GenBank/DDBJ whole genome shotgun (WGS) entry which is preliminary data.</text>
</comment>
<keyword evidence="3" id="KW-1185">Reference proteome</keyword>
<dbReference type="Gene3D" id="3.40.50.300">
    <property type="entry name" value="P-loop containing nucleotide triphosphate hydrolases"/>
    <property type="match status" value="1"/>
</dbReference>
<dbReference type="RefSeq" id="WP_378586489.1">
    <property type="nucleotide sequence ID" value="NZ_JBHSKD010000003.1"/>
</dbReference>
<proteinExistence type="predicted"/>
<evidence type="ECO:0000256" key="1">
    <source>
        <dbReference type="SAM" id="MobiDB-lite"/>
    </source>
</evidence>
<sequence>MSRRVYLHVGAPKTGTTYLQDRLTLNADTLAGHGVHFPTRSPLVSPALFQFRAALDLLGREWGAAAGDTTGSWEALVKRVRRRTGTVVISHEILAPARPEQVARAMDDLAGAELHVVYTARDYSRVLPAAWQESIKQGRRWPYSKFLRKSRRGKTWFSRAFDLPSVLGTWGAGLPPERVHVVTVPKSRDATPGGTDPLWGRFCSVVGIDPAWAPHESTRTNQSLGVAESQVIRQLNSRLDRGTDHQAEYDVLIRQLLAQERLVEKPSPPVRLPPRAYGWVTEAAERWLEYLEQSGVDVVGDPEDLRPPPVDPGAEWDDPDKVAARKRLRVALDALATMTQEAADRPDPDRQLSRRIKQRAARLRGS</sequence>
<organism evidence="2 3">
    <name type="scientific">Nocardioides taihuensis</name>
    <dbReference type="NCBI Taxonomy" id="1835606"/>
    <lineage>
        <taxon>Bacteria</taxon>
        <taxon>Bacillati</taxon>
        <taxon>Actinomycetota</taxon>
        <taxon>Actinomycetes</taxon>
        <taxon>Propionibacteriales</taxon>
        <taxon>Nocardioidaceae</taxon>
        <taxon>Nocardioides</taxon>
    </lineage>
</organism>
<dbReference type="InterPro" id="IPR027417">
    <property type="entry name" value="P-loop_NTPase"/>
</dbReference>
<feature type="compositionally biased region" description="Basic residues" evidence="1">
    <location>
        <begin position="353"/>
        <end position="366"/>
    </location>
</feature>
<name>A0ABW0BE67_9ACTN</name>
<gene>
    <name evidence="2" type="ORF">ACFPGP_02600</name>
</gene>
<evidence type="ECO:0008006" key="4">
    <source>
        <dbReference type="Google" id="ProtNLM"/>
    </source>
</evidence>
<dbReference type="SUPFAM" id="SSF52540">
    <property type="entry name" value="P-loop containing nucleoside triphosphate hydrolases"/>
    <property type="match status" value="1"/>
</dbReference>
<feature type="region of interest" description="Disordered" evidence="1">
    <location>
        <begin position="339"/>
        <end position="366"/>
    </location>
</feature>
<dbReference type="EMBL" id="JBHSKD010000003">
    <property type="protein sequence ID" value="MFC5175546.1"/>
    <property type="molecule type" value="Genomic_DNA"/>
</dbReference>
<feature type="compositionally biased region" description="Basic and acidic residues" evidence="1">
    <location>
        <begin position="342"/>
        <end position="352"/>
    </location>
</feature>
<evidence type="ECO:0000313" key="3">
    <source>
        <dbReference type="Proteomes" id="UP001596087"/>
    </source>
</evidence>
<protein>
    <recommendedName>
        <fullName evidence="4">Sulfotransferase family protein</fullName>
    </recommendedName>
</protein>
<reference evidence="3" key="1">
    <citation type="journal article" date="2019" name="Int. J. Syst. Evol. Microbiol.">
        <title>The Global Catalogue of Microorganisms (GCM) 10K type strain sequencing project: providing services to taxonomists for standard genome sequencing and annotation.</title>
        <authorList>
            <consortium name="The Broad Institute Genomics Platform"/>
            <consortium name="The Broad Institute Genome Sequencing Center for Infectious Disease"/>
            <person name="Wu L."/>
            <person name="Ma J."/>
        </authorList>
    </citation>
    <scope>NUCLEOTIDE SEQUENCE [LARGE SCALE GENOMIC DNA]</scope>
    <source>
        <strain evidence="3">DFY41</strain>
    </source>
</reference>
<feature type="region of interest" description="Disordered" evidence="1">
    <location>
        <begin position="298"/>
        <end position="319"/>
    </location>
</feature>
<evidence type="ECO:0000313" key="2">
    <source>
        <dbReference type="EMBL" id="MFC5175546.1"/>
    </source>
</evidence>
<dbReference type="Proteomes" id="UP001596087">
    <property type="component" value="Unassembled WGS sequence"/>
</dbReference>